<dbReference type="InterPro" id="IPR050884">
    <property type="entry name" value="CNP_phosphodiesterase-III"/>
</dbReference>
<evidence type="ECO:0000256" key="1">
    <source>
        <dbReference type="ARBA" id="ARBA00022723"/>
    </source>
</evidence>
<evidence type="ECO:0000313" key="6">
    <source>
        <dbReference type="EMBL" id="PCH63107.1"/>
    </source>
</evidence>
<dbReference type="GO" id="GO:0046872">
    <property type="term" value="F:metal ion binding"/>
    <property type="evidence" value="ECO:0007669"/>
    <property type="project" value="UniProtKB-KW"/>
</dbReference>
<organism evidence="6 7">
    <name type="scientific">SAR86 cluster bacterium</name>
    <dbReference type="NCBI Taxonomy" id="2030880"/>
    <lineage>
        <taxon>Bacteria</taxon>
        <taxon>Pseudomonadati</taxon>
        <taxon>Pseudomonadota</taxon>
        <taxon>Gammaproteobacteria</taxon>
        <taxon>SAR86 cluster</taxon>
    </lineage>
</organism>
<accession>A0A2A4MTM0</accession>
<sequence>MTAKQVIRLVQITDSHLFADPSMSLLGMNTMHSLNSVIGNINQQCTALDLLLATGDIAQDGSIAAYENFIASVSTLDLPFAWLPGNHDDGAVMDSIAANTSASGDIYRADIHADGASKGRENLAQPIRQKTLVMGNWQIILIDSTVAGHTWGHICPKELNYLHTSLEQAKTNPRIEHCLVCLHHNPLPENSQWLEKLGLRDNKSFFDVMAASNMVRMVIHGHIHQDLELTSQGIRCMASPSTCVQFKPGADEFELDQVNPGYRLLNLHSDGAIETELVRLQGTDFKVDTKLKSY</sequence>
<comment type="similarity">
    <text evidence="4">Belongs to the cyclic nucleotide phosphodiesterase class-III family.</text>
</comment>
<feature type="domain" description="Calcineurin-like phosphoesterase" evidence="5">
    <location>
        <begin position="7"/>
        <end position="225"/>
    </location>
</feature>
<keyword evidence="1" id="KW-0479">Metal-binding</keyword>
<name>A0A2A4MTM0_9GAMM</name>
<dbReference type="Proteomes" id="UP000218172">
    <property type="component" value="Unassembled WGS sequence"/>
</dbReference>
<gene>
    <name evidence="6" type="ORF">COC19_01650</name>
</gene>
<comment type="caution">
    <text evidence="6">The sequence shown here is derived from an EMBL/GenBank/DDBJ whole genome shotgun (WGS) entry which is preliminary data.</text>
</comment>
<evidence type="ECO:0000256" key="2">
    <source>
        <dbReference type="ARBA" id="ARBA00022801"/>
    </source>
</evidence>
<evidence type="ECO:0000256" key="4">
    <source>
        <dbReference type="ARBA" id="ARBA00025742"/>
    </source>
</evidence>
<dbReference type="AlphaFoldDB" id="A0A2A4MTM0"/>
<keyword evidence="3" id="KW-0408">Iron</keyword>
<dbReference type="InterPro" id="IPR026575">
    <property type="entry name" value="GpdQ/CpdA-like"/>
</dbReference>
<proteinExistence type="inferred from homology"/>
<dbReference type="CDD" id="cd07402">
    <property type="entry name" value="MPP_GpdQ"/>
    <property type="match status" value="1"/>
</dbReference>
<dbReference type="EMBL" id="NVQR01000026">
    <property type="protein sequence ID" value="PCH63107.1"/>
    <property type="molecule type" value="Genomic_DNA"/>
</dbReference>
<dbReference type="GO" id="GO:0004112">
    <property type="term" value="F:cyclic-nucleotide phosphodiesterase activity"/>
    <property type="evidence" value="ECO:0007669"/>
    <property type="project" value="InterPro"/>
</dbReference>
<reference evidence="7" key="1">
    <citation type="submission" date="2017-08" db="EMBL/GenBank/DDBJ databases">
        <title>A dynamic microbial community with high functional redundancy inhabits the cold, oxic subseafloor aquifer.</title>
        <authorList>
            <person name="Tully B.J."/>
            <person name="Wheat C.G."/>
            <person name="Glazer B.T."/>
            <person name="Huber J.A."/>
        </authorList>
    </citation>
    <scope>NUCLEOTIDE SEQUENCE [LARGE SCALE GENOMIC DNA]</scope>
</reference>
<dbReference type="PANTHER" id="PTHR42988">
    <property type="entry name" value="PHOSPHOHYDROLASE"/>
    <property type="match status" value="1"/>
</dbReference>
<protein>
    <recommendedName>
        <fullName evidence="5">Calcineurin-like phosphoesterase domain-containing protein</fullName>
    </recommendedName>
</protein>
<dbReference type="Pfam" id="PF00149">
    <property type="entry name" value="Metallophos"/>
    <property type="match status" value="1"/>
</dbReference>
<evidence type="ECO:0000256" key="3">
    <source>
        <dbReference type="ARBA" id="ARBA00023004"/>
    </source>
</evidence>
<evidence type="ECO:0000259" key="5">
    <source>
        <dbReference type="Pfam" id="PF00149"/>
    </source>
</evidence>
<dbReference type="InterPro" id="IPR004843">
    <property type="entry name" value="Calcineurin-like_PHP"/>
</dbReference>
<dbReference type="Gene3D" id="3.60.21.10">
    <property type="match status" value="1"/>
</dbReference>
<keyword evidence="2" id="KW-0378">Hydrolase</keyword>
<dbReference type="PANTHER" id="PTHR42988:SF2">
    <property type="entry name" value="CYCLIC NUCLEOTIDE PHOSPHODIESTERASE CBUA0032-RELATED"/>
    <property type="match status" value="1"/>
</dbReference>
<dbReference type="InterPro" id="IPR029052">
    <property type="entry name" value="Metallo-depent_PP-like"/>
</dbReference>
<dbReference type="SUPFAM" id="SSF56300">
    <property type="entry name" value="Metallo-dependent phosphatases"/>
    <property type="match status" value="1"/>
</dbReference>
<evidence type="ECO:0000313" key="7">
    <source>
        <dbReference type="Proteomes" id="UP000218172"/>
    </source>
</evidence>